<evidence type="ECO:0000259" key="1">
    <source>
        <dbReference type="PROSITE" id="PS50943"/>
    </source>
</evidence>
<dbReference type="SMART" id="SM00530">
    <property type="entry name" value="HTH_XRE"/>
    <property type="match status" value="1"/>
</dbReference>
<protein>
    <submittedName>
        <fullName evidence="2">Helix-turn-helix transcriptional regulator</fullName>
    </submittedName>
</protein>
<dbReference type="SUPFAM" id="SSF47413">
    <property type="entry name" value="lambda repressor-like DNA-binding domains"/>
    <property type="match status" value="1"/>
</dbReference>
<dbReference type="InterPro" id="IPR001387">
    <property type="entry name" value="Cro/C1-type_HTH"/>
</dbReference>
<name>A0ABW3M1D0_9PSEU</name>
<dbReference type="Gene3D" id="1.25.40.10">
    <property type="entry name" value="Tetratricopeptide repeat domain"/>
    <property type="match status" value="1"/>
</dbReference>
<accession>A0ABW3M1D0</accession>
<dbReference type="InterPro" id="IPR011990">
    <property type="entry name" value="TPR-like_helical_dom_sf"/>
</dbReference>
<sequence length="376" mass="40865">MTRRSGLALRRAAMGYNQEALAKAVGAERRSVIRWEQRKTAPSPERQLKLAAVLKVTPETVAWWFSPDPPAEVPSGRSDANQLDQLHRDVQELDEKYDKVPSIALLAEAGIVLGQIAQAKRTASDRPTQARVRALEAEAETLMGQLVWDASQRRDHRRAGEHFDRAVEAARATGNPVVEGHALLRKSYLSLYGDCDPTEGLCLTQRAAHVTTNTSNVLPGLALLHTAEAHAMLGQVSECEHALGAAQARFAEVDDYDLAGFMFSSSQFDRVAGSCYLSLGQHARAQQTLEKTASTSGPKNKSRAIVLGNLSLARLRQGHLDGAAGALHEAIDVVEETRGGGGINLVFNAGRELRRWRTEPVVIGVYDRLLGLMATA</sequence>
<dbReference type="Proteomes" id="UP001597045">
    <property type="component" value="Unassembled WGS sequence"/>
</dbReference>
<keyword evidence="3" id="KW-1185">Reference proteome</keyword>
<organism evidence="2 3">
    <name type="scientific">Kibdelosporangium lantanae</name>
    <dbReference type="NCBI Taxonomy" id="1497396"/>
    <lineage>
        <taxon>Bacteria</taxon>
        <taxon>Bacillati</taxon>
        <taxon>Actinomycetota</taxon>
        <taxon>Actinomycetes</taxon>
        <taxon>Pseudonocardiales</taxon>
        <taxon>Pseudonocardiaceae</taxon>
        <taxon>Kibdelosporangium</taxon>
    </lineage>
</organism>
<evidence type="ECO:0000313" key="3">
    <source>
        <dbReference type="Proteomes" id="UP001597045"/>
    </source>
</evidence>
<dbReference type="InterPro" id="IPR010982">
    <property type="entry name" value="Lambda_DNA-bd_dom_sf"/>
</dbReference>
<comment type="caution">
    <text evidence="2">The sequence shown here is derived from an EMBL/GenBank/DDBJ whole genome shotgun (WGS) entry which is preliminary data.</text>
</comment>
<dbReference type="SUPFAM" id="SSF48452">
    <property type="entry name" value="TPR-like"/>
    <property type="match status" value="1"/>
</dbReference>
<dbReference type="Pfam" id="PF01381">
    <property type="entry name" value="HTH_3"/>
    <property type="match status" value="1"/>
</dbReference>
<gene>
    <name evidence="2" type="ORF">ACFQ1S_02150</name>
</gene>
<dbReference type="Gene3D" id="1.10.260.40">
    <property type="entry name" value="lambda repressor-like DNA-binding domains"/>
    <property type="match status" value="1"/>
</dbReference>
<reference evidence="3" key="1">
    <citation type="journal article" date="2019" name="Int. J. Syst. Evol. Microbiol.">
        <title>The Global Catalogue of Microorganisms (GCM) 10K type strain sequencing project: providing services to taxonomists for standard genome sequencing and annotation.</title>
        <authorList>
            <consortium name="The Broad Institute Genomics Platform"/>
            <consortium name="The Broad Institute Genome Sequencing Center for Infectious Disease"/>
            <person name="Wu L."/>
            <person name="Ma J."/>
        </authorList>
    </citation>
    <scope>NUCLEOTIDE SEQUENCE [LARGE SCALE GENOMIC DNA]</scope>
    <source>
        <strain evidence="3">JCM 31486</strain>
    </source>
</reference>
<dbReference type="PROSITE" id="PS50943">
    <property type="entry name" value="HTH_CROC1"/>
    <property type="match status" value="1"/>
</dbReference>
<evidence type="ECO:0000313" key="2">
    <source>
        <dbReference type="EMBL" id="MFD1044476.1"/>
    </source>
</evidence>
<proteinExistence type="predicted"/>
<dbReference type="EMBL" id="JBHTIS010000062">
    <property type="protein sequence ID" value="MFD1044476.1"/>
    <property type="molecule type" value="Genomic_DNA"/>
</dbReference>
<feature type="domain" description="HTH cro/C1-type" evidence="1">
    <location>
        <begin position="7"/>
        <end position="61"/>
    </location>
</feature>
<dbReference type="CDD" id="cd00093">
    <property type="entry name" value="HTH_XRE"/>
    <property type="match status" value="1"/>
</dbReference>